<organism evidence="4 5">
    <name type="scientific">Anaerocolumna xylanovorans DSM 12503</name>
    <dbReference type="NCBI Taxonomy" id="1121345"/>
    <lineage>
        <taxon>Bacteria</taxon>
        <taxon>Bacillati</taxon>
        <taxon>Bacillota</taxon>
        <taxon>Clostridia</taxon>
        <taxon>Lachnospirales</taxon>
        <taxon>Lachnospiraceae</taxon>
        <taxon>Anaerocolumna</taxon>
    </lineage>
</organism>
<dbReference type="PANTHER" id="PTHR30024">
    <property type="entry name" value="ALIPHATIC SULFONATES-BINDING PROTEIN-RELATED"/>
    <property type="match status" value="1"/>
</dbReference>
<name>A0A1M7XWX0_9FIRM</name>
<dbReference type="STRING" id="1121345.SAMN02745217_00172"/>
<evidence type="ECO:0000313" key="5">
    <source>
        <dbReference type="Proteomes" id="UP000184612"/>
    </source>
</evidence>
<dbReference type="OrthoDB" id="9814375at2"/>
<feature type="signal peptide" evidence="2">
    <location>
        <begin position="1"/>
        <end position="22"/>
    </location>
</feature>
<dbReference type="AlphaFoldDB" id="A0A1M7XWX0"/>
<protein>
    <submittedName>
        <fullName evidence="4">Sulfonate transport system substrate-binding protein</fullName>
    </submittedName>
</protein>
<dbReference type="Gene3D" id="3.40.190.10">
    <property type="entry name" value="Periplasmic binding protein-like II"/>
    <property type="match status" value="2"/>
</dbReference>
<keyword evidence="5" id="KW-1185">Reference proteome</keyword>
<sequence length="344" mass="37242">MKMKRRISSMLALLLVLVFALSACKEKTSTEADTKDATDLSSVTLRVGATGWNLQGEILKVAGLDDTPYKVEYTVFQGGNLGLEAMAADQIDFTTTSEIPPIFASLAENEGNFKIIAVNNSNTLLQELILPPNTGIKSVAELKGKKVGYIKSTTAQYFLYEMLKEAGLKWTDIDAVEISTADGVTALLGGNLDAFASYGNSINAAKNSGATTLASAQDILSGNFPYEASVKALGDNAKRAAIADYLARLQLAYEWQKGHLDKWAKISADPTGQTVEDALDVLKKGYEQRDTKTVVISDEIKKSEQNVADAFYEVGLLEKKVDVSTFYDDSLTKAYQSALEALKK</sequence>
<dbReference type="PANTHER" id="PTHR30024:SF48">
    <property type="entry name" value="ABC TRANSPORTER SUBSTRATE-BINDING PROTEIN"/>
    <property type="match status" value="1"/>
</dbReference>
<dbReference type="SMART" id="SM00062">
    <property type="entry name" value="PBPb"/>
    <property type="match status" value="1"/>
</dbReference>
<evidence type="ECO:0000256" key="2">
    <source>
        <dbReference type="SAM" id="SignalP"/>
    </source>
</evidence>
<dbReference type="SUPFAM" id="SSF53850">
    <property type="entry name" value="Periplasmic binding protein-like II"/>
    <property type="match status" value="1"/>
</dbReference>
<comment type="similarity">
    <text evidence="1">Belongs to the bacterial solute-binding protein SsuA/TauA family.</text>
</comment>
<dbReference type="Proteomes" id="UP000184612">
    <property type="component" value="Unassembled WGS sequence"/>
</dbReference>
<evidence type="ECO:0000256" key="1">
    <source>
        <dbReference type="ARBA" id="ARBA00010742"/>
    </source>
</evidence>
<keyword evidence="2" id="KW-0732">Signal</keyword>
<dbReference type="InterPro" id="IPR015168">
    <property type="entry name" value="SsuA/THI5"/>
</dbReference>
<feature type="chain" id="PRO_5038622567" evidence="2">
    <location>
        <begin position="23"/>
        <end position="344"/>
    </location>
</feature>
<reference evidence="4 5" key="1">
    <citation type="submission" date="2016-12" db="EMBL/GenBank/DDBJ databases">
        <authorList>
            <person name="Song W.-J."/>
            <person name="Kurnit D.M."/>
        </authorList>
    </citation>
    <scope>NUCLEOTIDE SEQUENCE [LARGE SCALE GENOMIC DNA]</scope>
    <source>
        <strain evidence="4 5">DSM 12503</strain>
    </source>
</reference>
<dbReference type="RefSeq" id="WP_073586929.1">
    <property type="nucleotide sequence ID" value="NZ_FRFD01000003.1"/>
</dbReference>
<dbReference type="InterPro" id="IPR001638">
    <property type="entry name" value="Solute-binding_3/MltF_N"/>
</dbReference>
<gene>
    <name evidence="4" type="ORF">SAMN02745217_00172</name>
</gene>
<dbReference type="PROSITE" id="PS51257">
    <property type="entry name" value="PROKAR_LIPOPROTEIN"/>
    <property type="match status" value="1"/>
</dbReference>
<dbReference type="Pfam" id="PF09084">
    <property type="entry name" value="NMT1"/>
    <property type="match status" value="1"/>
</dbReference>
<evidence type="ECO:0000313" key="4">
    <source>
        <dbReference type="EMBL" id="SHO43301.1"/>
    </source>
</evidence>
<accession>A0A1M7XWX0</accession>
<evidence type="ECO:0000259" key="3">
    <source>
        <dbReference type="SMART" id="SM00062"/>
    </source>
</evidence>
<proteinExistence type="inferred from homology"/>
<feature type="domain" description="Solute-binding protein family 3/N-terminal" evidence="3">
    <location>
        <begin position="44"/>
        <end position="267"/>
    </location>
</feature>
<dbReference type="CDD" id="cd13558">
    <property type="entry name" value="PBP2_SsuA_like_2"/>
    <property type="match status" value="1"/>
</dbReference>
<dbReference type="EMBL" id="FRFD01000003">
    <property type="protein sequence ID" value="SHO43301.1"/>
    <property type="molecule type" value="Genomic_DNA"/>
</dbReference>